<dbReference type="Proteomes" id="UP000291920">
    <property type="component" value="Unassembled WGS sequence"/>
</dbReference>
<proteinExistence type="predicted"/>
<reference evidence="1 2" key="1">
    <citation type="submission" date="2018-12" db="EMBL/GenBank/DDBJ databases">
        <title>Unveiling genomic diversity among members of the Bifidobacterium pseudolongum species, a widely distributed gut commensal of the animal kingdom.</title>
        <authorList>
            <person name="Lugli G.A."/>
            <person name="Duranti S."/>
            <person name="Albert K."/>
            <person name="Mancabelli L."/>
            <person name="Napoli S."/>
            <person name="Viappiani A."/>
            <person name="Anzalone R."/>
            <person name="Longhi G."/>
            <person name="Milani C."/>
            <person name="Turroni F."/>
            <person name="Alessandri G."/>
            <person name="Sela D.A."/>
            <person name="Van Sinderen D."/>
            <person name="Ventura M."/>
        </authorList>
    </citation>
    <scope>NUCLEOTIDE SEQUENCE [LARGE SCALE GENOMIC DNA]</scope>
    <source>
        <strain evidence="1 2">2017B</strain>
    </source>
</reference>
<protein>
    <submittedName>
        <fullName evidence="1">Uncharacterized protein</fullName>
    </submittedName>
</protein>
<dbReference type="AlphaFoldDB" id="A0A4Q5ALV2"/>
<accession>A0A4Q5ALV2</accession>
<name>A0A4Q5ALV2_9BIFI</name>
<sequence length="72" mass="8446">MTSRIIGYDVNHIGSNGEYFLLKLMFKDGRWIGGVVSRSFLYELRATINGELEFHPMHLEDEPLKYSHAWEE</sequence>
<dbReference type="EMBL" id="RYUT01000002">
    <property type="protein sequence ID" value="RYQ30927.1"/>
    <property type="molecule type" value="Genomic_DNA"/>
</dbReference>
<evidence type="ECO:0000313" key="2">
    <source>
        <dbReference type="Proteomes" id="UP000291920"/>
    </source>
</evidence>
<comment type="caution">
    <text evidence="1">The sequence shown here is derived from an EMBL/GenBank/DDBJ whole genome shotgun (WGS) entry which is preliminary data.</text>
</comment>
<gene>
    <name evidence="1" type="ORF">PG2017B_0737</name>
</gene>
<organism evidence="1 2">
    <name type="scientific">Bifidobacterium pseudolongum subsp. globosum</name>
    <dbReference type="NCBI Taxonomy" id="1690"/>
    <lineage>
        <taxon>Bacteria</taxon>
        <taxon>Bacillati</taxon>
        <taxon>Actinomycetota</taxon>
        <taxon>Actinomycetes</taxon>
        <taxon>Bifidobacteriales</taxon>
        <taxon>Bifidobacteriaceae</taxon>
        <taxon>Bifidobacterium</taxon>
    </lineage>
</organism>
<evidence type="ECO:0000313" key="1">
    <source>
        <dbReference type="EMBL" id="RYQ30927.1"/>
    </source>
</evidence>